<proteinExistence type="predicted"/>
<name>A0A427XKN8_9TREE</name>
<keyword evidence="5" id="KW-1185">Reference proteome</keyword>
<evidence type="ECO:0000313" key="4">
    <source>
        <dbReference type="EMBL" id="RSH79459.1"/>
    </source>
</evidence>
<dbReference type="STRING" id="105984.A0A427XKN8"/>
<evidence type="ECO:0000256" key="3">
    <source>
        <dbReference type="SAM" id="SignalP"/>
    </source>
</evidence>
<gene>
    <name evidence="4" type="ORF">EHS24_001509</name>
</gene>
<dbReference type="AlphaFoldDB" id="A0A427XKN8"/>
<dbReference type="GeneID" id="39586052"/>
<dbReference type="Gene3D" id="2.40.40.10">
    <property type="entry name" value="RlpA-like domain"/>
    <property type="match status" value="1"/>
</dbReference>
<protein>
    <recommendedName>
        <fullName evidence="6">RlpA-like protein double-psi beta-barrel domain-containing protein</fullName>
    </recommendedName>
</protein>
<dbReference type="SUPFAM" id="SSF50685">
    <property type="entry name" value="Barwin-like endoglucanases"/>
    <property type="match status" value="1"/>
</dbReference>
<dbReference type="InterPro" id="IPR036908">
    <property type="entry name" value="RlpA-like_sf"/>
</dbReference>
<evidence type="ECO:0008006" key="6">
    <source>
        <dbReference type="Google" id="ProtNLM"/>
    </source>
</evidence>
<dbReference type="CDD" id="cd22191">
    <property type="entry name" value="DPBB_RlpA_EXP_N-like"/>
    <property type="match status" value="1"/>
</dbReference>
<feature type="compositionally biased region" description="Low complexity" evidence="2">
    <location>
        <begin position="127"/>
        <end position="175"/>
    </location>
</feature>
<dbReference type="RefSeq" id="XP_028474606.1">
    <property type="nucleotide sequence ID" value="XM_028617299.1"/>
</dbReference>
<feature type="region of interest" description="Disordered" evidence="2">
    <location>
        <begin position="124"/>
        <end position="184"/>
    </location>
</feature>
<dbReference type="EMBL" id="RSCE01000010">
    <property type="protein sequence ID" value="RSH79459.1"/>
    <property type="molecule type" value="Genomic_DNA"/>
</dbReference>
<dbReference type="PANTHER" id="PTHR31836">
    <property type="match status" value="1"/>
</dbReference>
<sequence length="184" mass="18468">MYAKTLALFSVMAATGLAAPAPMSPRNDVQYQATWYDVGANACEGTNDNPSDYLVAMNVAQFDGSCAKWNGKTATAQVVDECPSCAYGSLDMSKTLFQALASGGLDQGVFQISWSYTDGSGSGSGSGSASSAAADSSATDAAAAVDSSTETAAAAAETPAGSSSSSSSNSNSNSGHHGHHHGWN</sequence>
<evidence type="ECO:0000256" key="1">
    <source>
        <dbReference type="ARBA" id="ARBA00022729"/>
    </source>
</evidence>
<organism evidence="4 5">
    <name type="scientific">Apiotrichum porosum</name>
    <dbReference type="NCBI Taxonomy" id="105984"/>
    <lineage>
        <taxon>Eukaryota</taxon>
        <taxon>Fungi</taxon>
        <taxon>Dikarya</taxon>
        <taxon>Basidiomycota</taxon>
        <taxon>Agaricomycotina</taxon>
        <taxon>Tremellomycetes</taxon>
        <taxon>Trichosporonales</taxon>
        <taxon>Trichosporonaceae</taxon>
        <taxon>Apiotrichum</taxon>
    </lineage>
</organism>
<dbReference type="OrthoDB" id="623670at2759"/>
<evidence type="ECO:0000313" key="5">
    <source>
        <dbReference type="Proteomes" id="UP000279236"/>
    </source>
</evidence>
<dbReference type="Proteomes" id="UP000279236">
    <property type="component" value="Unassembled WGS sequence"/>
</dbReference>
<keyword evidence="1 3" id="KW-0732">Signal</keyword>
<feature type="chain" id="PRO_5019533956" description="RlpA-like protein double-psi beta-barrel domain-containing protein" evidence="3">
    <location>
        <begin position="19"/>
        <end position="184"/>
    </location>
</feature>
<evidence type="ECO:0000256" key="2">
    <source>
        <dbReference type="SAM" id="MobiDB-lite"/>
    </source>
</evidence>
<accession>A0A427XKN8</accession>
<dbReference type="InterPro" id="IPR051477">
    <property type="entry name" value="Expansin_CellWall"/>
</dbReference>
<reference evidence="4 5" key="1">
    <citation type="submission" date="2018-11" db="EMBL/GenBank/DDBJ databases">
        <title>Genome sequence of Apiotrichum porosum DSM 27194.</title>
        <authorList>
            <person name="Aliyu H."/>
            <person name="Gorte O."/>
            <person name="Ochsenreither K."/>
        </authorList>
    </citation>
    <scope>NUCLEOTIDE SEQUENCE [LARGE SCALE GENOMIC DNA]</scope>
    <source>
        <strain evidence="4 5">DSM 27194</strain>
    </source>
</reference>
<comment type="caution">
    <text evidence="4">The sequence shown here is derived from an EMBL/GenBank/DDBJ whole genome shotgun (WGS) entry which is preliminary data.</text>
</comment>
<dbReference type="PANTHER" id="PTHR31836:SF25">
    <property type="entry name" value="RLPA-LIKE PROTEIN DOUBLE-PSI BETA-BARREL DOMAIN-CONTAINING PROTEIN"/>
    <property type="match status" value="1"/>
</dbReference>
<feature type="signal peptide" evidence="3">
    <location>
        <begin position="1"/>
        <end position="18"/>
    </location>
</feature>